<gene>
    <name evidence="4" type="ORF">KXJ69_06820</name>
</gene>
<evidence type="ECO:0000256" key="2">
    <source>
        <dbReference type="ARBA" id="ARBA00022803"/>
    </source>
</evidence>
<keyword evidence="5" id="KW-1185">Reference proteome</keyword>
<proteinExistence type="predicted"/>
<dbReference type="SMART" id="SM00028">
    <property type="entry name" value="TPR"/>
    <property type="match status" value="2"/>
</dbReference>
<keyword evidence="2" id="KW-0802">TPR repeat</keyword>
<comment type="caution">
    <text evidence="4">The sequence shown here is derived from an EMBL/GenBank/DDBJ whole genome shotgun (WGS) entry which is preliminary data.</text>
</comment>
<evidence type="ECO:0000256" key="1">
    <source>
        <dbReference type="ARBA" id="ARBA00022737"/>
    </source>
</evidence>
<organism evidence="4 5">
    <name type="scientific">Halomarinibacterium sedimenti</name>
    <dbReference type="NCBI Taxonomy" id="2857106"/>
    <lineage>
        <taxon>Bacteria</taxon>
        <taxon>Pseudomonadati</taxon>
        <taxon>Bacteroidota</taxon>
        <taxon>Flavobacteriia</taxon>
        <taxon>Flavobacteriales</taxon>
        <taxon>Flavobacteriaceae</taxon>
        <taxon>Halomarinibacterium</taxon>
    </lineage>
</organism>
<keyword evidence="1" id="KW-0677">Repeat</keyword>
<dbReference type="PANTHER" id="PTHR44943:SF8">
    <property type="entry name" value="TPR REPEAT-CONTAINING PROTEIN MJ0263"/>
    <property type="match status" value="1"/>
</dbReference>
<dbReference type="InterPro" id="IPR002931">
    <property type="entry name" value="Transglutaminase-like"/>
</dbReference>
<feature type="domain" description="Transglutaminase-like" evidence="3">
    <location>
        <begin position="850"/>
        <end position="945"/>
    </location>
</feature>
<dbReference type="RefSeq" id="WP_219052243.1">
    <property type="nucleotide sequence ID" value="NZ_JAHWDP010000002.1"/>
</dbReference>
<dbReference type="AlphaFoldDB" id="A0A9X1FPR5"/>
<dbReference type="Pfam" id="PF01841">
    <property type="entry name" value="Transglut_core"/>
    <property type="match status" value="1"/>
</dbReference>
<dbReference type="Proteomes" id="UP001138686">
    <property type="component" value="Unassembled WGS sequence"/>
</dbReference>
<sequence length="1209" mass="140618">MVSKKGFVKDVETSLLRQIVRMENGLMLREDNFLKELATYPNYENYLFAHWFFPYALGDYLESGFNSYNVSSIKELDEKTMKNNTVRDGYVYYKSVVERYQNNWDNYLALNKKIESVTQWEYCGPFENLNNSGLDTQYPPETTAVTETPFNTRRNGSVNWYAAKNSGEPYQFFLNHSELISGINYAQTFVDSAVDQRVNLKVGKGGIFQLFVNDVLVFENDKDRLTEMDAYTIAVNLKKGNNRLLVKTASYATYPYFMIKIVDDAGNPIKNVSVNLTNKEYSISTLAEIAPKEIPNPFYTFFENRLADKKGDKDLNRFSLVMAYMRNSEFEKAKKMVESWLEEYPNSTFIKSILAEIHNSAGDSESYNEIIKNIETFDPNYYLSLMNKFQNFDELYKMDIETYESTLKKLSQVVDYSFIATATDLLLELRRQRMSEVEAALDKFIEDPSVPSSLYSTFVMFYSQLFNNDEKTIKKLEENKAQHFNYDVDLSLAYYYEKQNRKDEALEILNESVKKIDYDNAIIQEYIAYLHDYQRYEESLPYIEMGIENYPDTFVFLKLKAEALRQLDKTVEALVYYEKAIERNSSDSELRKLIYDLKKVKDPLDYFRLKEFYSFIEANRGKIKTNNYGVNFLLDQVDVQKYPSGGGRYKGTYIYEVTSQKGIDRLKEYNLGLYGDYAIYKSEIVKKDKSISPAEKSGSNFVFNGLEIGDVVLIDFEGSFSRSGRFYKDYVDTRGFNSYYPVTEKTFRLFMQEDNLKFKVTNGEIPYKKSKEGDFYVHEWSVKNDKELPMSEDFMPTYSDIARELHLSSIESWDEISNWYSDLVREQMEFDQTVEDAFKKIFPNGVANLSDDEKAKKIYEYVTENFSYSYVSFKQSGFVPQKPEKTIKTKLGDCKDFSTLFAVLGKEAGLDVNLVLVLTSDYGKNALILPSTDFNHCIVKVTIDGKPQFLELTDKYLPYKALPVSLRNATGLEIPYNKGAIQGNELFKIYNVNRKKSTFLNDYIVDIADESSNIHLTTSVTGHLSSYYIELLSDDNENVKKEKISDDLLNRTKVDVELVSVDKVDKKVGDDKVAFETTITLNEKLNKIGSMKTFQLPYFSIPYNQSVVSLNERKYPINYLEYENTDVYEDSMLINIEEGHTFVEIPESKEFSFKGHSYTITYEKTKETQLKVTVKAVMSYENIEPDQYPEFRKYVKDVLETRKQFIAFK</sequence>
<protein>
    <recommendedName>
        <fullName evidence="3">Transglutaminase-like domain-containing protein</fullName>
    </recommendedName>
</protein>
<name>A0A9X1FPR5_9FLAO</name>
<dbReference type="PANTHER" id="PTHR44943">
    <property type="entry name" value="CELLULOSE SYNTHASE OPERON PROTEIN C"/>
    <property type="match status" value="1"/>
</dbReference>
<dbReference type="InterPro" id="IPR019734">
    <property type="entry name" value="TPR_rpt"/>
</dbReference>
<accession>A0A9X1FPR5</accession>
<reference evidence="4" key="1">
    <citation type="submission" date="2021-07" db="EMBL/GenBank/DDBJ databases">
        <title>Aureisphaera sp. CAU 1614 isolated from sea sediment.</title>
        <authorList>
            <person name="Kim W."/>
        </authorList>
    </citation>
    <scope>NUCLEOTIDE SEQUENCE</scope>
    <source>
        <strain evidence="4">CAU 1614</strain>
    </source>
</reference>
<dbReference type="InterPro" id="IPR051685">
    <property type="entry name" value="Ycf3/AcsC/BcsC/TPR_MFPF"/>
</dbReference>
<dbReference type="EMBL" id="JAHWDP010000002">
    <property type="protein sequence ID" value="MBW2937814.1"/>
    <property type="molecule type" value="Genomic_DNA"/>
</dbReference>
<evidence type="ECO:0000313" key="4">
    <source>
        <dbReference type="EMBL" id="MBW2937814.1"/>
    </source>
</evidence>
<evidence type="ECO:0000259" key="3">
    <source>
        <dbReference type="Pfam" id="PF01841"/>
    </source>
</evidence>
<evidence type="ECO:0000313" key="5">
    <source>
        <dbReference type="Proteomes" id="UP001138686"/>
    </source>
</evidence>